<evidence type="ECO:0000313" key="1">
    <source>
        <dbReference type="EMBL" id="GFN93552.1"/>
    </source>
</evidence>
<sequence>MLELKPAIEESQQISGRLHYPLSHRRTKWILVNMRHSILAKGFGGTWDSESALRSTRTLLTRVRDPSPVPWTDGVLET</sequence>
<dbReference type="AlphaFoldDB" id="A0AAV3ZG33"/>
<keyword evidence="2" id="KW-1185">Reference proteome</keyword>
<evidence type="ECO:0000313" key="2">
    <source>
        <dbReference type="Proteomes" id="UP000735302"/>
    </source>
</evidence>
<reference evidence="1 2" key="1">
    <citation type="journal article" date="2021" name="Elife">
        <title>Chloroplast acquisition without the gene transfer in kleptoplastic sea slugs, Plakobranchus ocellatus.</title>
        <authorList>
            <person name="Maeda T."/>
            <person name="Takahashi S."/>
            <person name="Yoshida T."/>
            <person name="Shimamura S."/>
            <person name="Takaki Y."/>
            <person name="Nagai Y."/>
            <person name="Toyoda A."/>
            <person name="Suzuki Y."/>
            <person name="Arimoto A."/>
            <person name="Ishii H."/>
            <person name="Satoh N."/>
            <person name="Nishiyama T."/>
            <person name="Hasebe M."/>
            <person name="Maruyama T."/>
            <person name="Minagawa J."/>
            <person name="Obokata J."/>
            <person name="Shigenobu S."/>
        </authorList>
    </citation>
    <scope>NUCLEOTIDE SEQUENCE [LARGE SCALE GENOMIC DNA]</scope>
</reference>
<comment type="caution">
    <text evidence="1">The sequence shown here is derived from an EMBL/GenBank/DDBJ whole genome shotgun (WGS) entry which is preliminary data.</text>
</comment>
<gene>
    <name evidence="1" type="ORF">PoB_002005800</name>
</gene>
<dbReference type="EMBL" id="BLXT01002362">
    <property type="protein sequence ID" value="GFN93552.1"/>
    <property type="molecule type" value="Genomic_DNA"/>
</dbReference>
<dbReference type="Proteomes" id="UP000735302">
    <property type="component" value="Unassembled WGS sequence"/>
</dbReference>
<name>A0AAV3ZG33_9GAST</name>
<organism evidence="1 2">
    <name type="scientific">Plakobranchus ocellatus</name>
    <dbReference type="NCBI Taxonomy" id="259542"/>
    <lineage>
        <taxon>Eukaryota</taxon>
        <taxon>Metazoa</taxon>
        <taxon>Spiralia</taxon>
        <taxon>Lophotrochozoa</taxon>
        <taxon>Mollusca</taxon>
        <taxon>Gastropoda</taxon>
        <taxon>Heterobranchia</taxon>
        <taxon>Euthyneura</taxon>
        <taxon>Panpulmonata</taxon>
        <taxon>Sacoglossa</taxon>
        <taxon>Placobranchoidea</taxon>
        <taxon>Plakobranchidae</taxon>
        <taxon>Plakobranchus</taxon>
    </lineage>
</organism>
<accession>A0AAV3ZG33</accession>
<proteinExistence type="predicted"/>
<protein>
    <submittedName>
        <fullName evidence="1">Uncharacterized protein</fullName>
    </submittedName>
</protein>